<dbReference type="OrthoDB" id="48317at2759"/>
<evidence type="ECO:0008006" key="5">
    <source>
        <dbReference type="Google" id="ProtNLM"/>
    </source>
</evidence>
<dbReference type="RefSeq" id="XP_013310167.1">
    <property type="nucleotide sequence ID" value="XM_013454713.1"/>
</dbReference>
<dbReference type="Gene3D" id="3.90.180.10">
    <property type="entry name" value="Medium-chain alcohol dehydrogenases, catalytic domain"/>
    <property type="match status" value="1"/>
</dbReference>
<evidence type="ECO:0000256" key="2">
    <source>
        <dbReference type="ARBA" id="ARBA00023002"/>
    </source>
</evidence>
<dbReference type="HOGENOM" id="CLU_026673_16_1_1"/>
<organism evidence="3 4">
    <name type="scientific">Exophiala xenobiotica</name>
    <dbReference type="NCBI Taxonomy" id="348802"/>
    <lineage>
        <taxon>Eukaryota</taxon>
        <taxon>Fungi</taxon>
        <taxon>Dikarya</taxon>
        <taxon>Ascomycota</taxon>
        <taxon>Pezizomycotina</taxon>
        <taxon>Eurotiomycetes</taxon>
        <taxon>Chaetothyriomycetidae</taxon>
        <taxon>Chaetothyriales</taxon>
        <taxon>Herpotrichiellaceae</taxon>
        <taxon>Exophiala</taxon>
    </lineage>
</organism>
<dbReference type="PANTHER" id="PTHR45348">
    <property type="entry name" value="HYPOTHETICAL OXIDOREDUCTASE (EUROFUNG)"/>
    <property type="match status" value="1"/>
</dbReference>
<dbReference type="InterPro" id="IPR047122">
    <property type="entry name" value="Trans-enoyl_RdTase-like"/>
</dbReference>
<accession>A0A0D2E2B4</accession>
<dbReference type="InterPro" id="IPR011032">
    <property type="entry name" value="GroES-like_sf"/>
</dbReference>
<evidence type="ECO:0000313" key="4">
    <source>
        <dbReference type="Proteomes" id="UP000054342"/>
    </source>
</evidence>
<dbReference type="GO" id="GO:0016651">
    <property type="term" value="F:oxidoreductase activity, acting on NAD(P)H"/>
    <property type="evidence" value="ECO:0007669"/>
    <property type="project" value="InterPro"/>
</dbReference>
<comment type="similarity">
    <text evidence="1">Belongs to the zinc-containing alcohol dehydrogenase family.</text>
</comment>
<keyword evidence="2" id="KW-0560">Oxidoreductase</keyword>
<dbReference type="STRING" id="348802.A0A0D2E2B4"/>
<gene>
    <name evidence="3" type="ORF">PV05_11251</name>
</gene>
<dbReference type="PANTHER" id="PTHR45348:SF2">
    <property type="entry name" value="ZINC-TYPE ALCOHOL DEHYDROGENASE-LIKE PROTEIN C2E1P3.01"/>
    <property type="match status" value="1"/>
</dbReference>
<dbReference type="SUPFAM" id="SSF50129">
    <property type="entry name" value="GroES-like"/>
    <property type="match status" value="1"/>
</dbReference>
<dbReference type="CDD" id="cd08249">
    <property type="entry name" value="enoyl_reductase_like"/>
    <property type="match status" value="1"/>
</dbReference>
<dbReference type="AlphaFoldDB" id="A0A0D2E2B4"/>
<keyword evidence="4" id="KW-1185">Reference proteome</keyword>
<name>A0A0D2E2B4_9EURO</name>
<sequence>MTHGSNRSQAEDGAFAEYIVVKADVQIKIPADGSFSRAATLGLGMITAGQGLYQAMQLSWPSSQEGNKHDHSSLGKYVLVYGGSTGSAPFGCFGNPALARVRAPVTYLPITTCSKHNFDYVTSIGAKAAFDYHDTDCAQQISKYTNGSLHYAWDCISSESSAQLCADALTSGDNDVRYGCLLPVDFPRKDVKVTHTLAYTAFGDPYDKGWAILEEGDTKDFEFAKRWVAVTERLIQEGRIQPHTPKIGQGGLEGVLKGLELLKEDAVSGQKLVYEL</sequence>
<dbReference type="Proteomes" id="UP000054342">
    <property type="component" value="Unassembled WGS sequence"/>
</dbReference>
<dbReference type="GeneID" id="25333159"/>
<dbReference type="Gene3D" id="3.40.50.720">
    <property type="entry name" value="NAD(P)-binding Rossmann-like Domain"/>
    <property type="match status" value="1"/>
</dbReference>
<dbReference type="InterPro" id="IPR036291">
    <property type="entry name" value="NAD(P)-bd_dom_sf"/>
</dbReference>
<dbReference type="SUPFAM" id="SSF51735">
    <property type="entry name" value="NAD(P)-binding Rossmann-fold domains"/>
    <property type="match status" value="1"/>
</dbReference>
<evidence type="ECO:0000256" key="1">
    <source>
        <dbReference type="ARBA" id="ARBA00008072"/>
    </source>
</evidence>
<evidence type="ECO:0000313" key="3">
    <source>
        <dbReference type="EMBL" id="KIW49583.1"/>
    </source>
</evidence>
<dbReference type="EMBL" id="KN847323">
    <property type="protein sequence ID" value="KIW49583.1"/>
    <property type="molecule type" value="Genomic_DNA"/>
</dbReference>
<protein>
    <recommendedName>
        <fullName evidence="5">Alcohol dehydrogenase-like C-terminal domain-containing protein</fullName>
    </recommendedName>
</protein>
<proteinExistence type="inferred from homology"/>
<reference evidence="3 4" key="1">
    <citation type="submission" date="2015-01" db="EMBL/GenBank/DDBJ databases">
        <title>The Genome Sequence of Exophiala xenobiotica CBS118157.</title>
        <authorList>
            <consortium name="The Broad Institute Genomics Platform"/>
            <person name="Cuomo C."/>
            <person name="de Hoog S."/>
            <person name="Gorbushina A."/>
            <person name="Stielow B."/>
            <person name="Teixiera M."/>
            <person name="Abouelleil A."/>
            <person name="Chapman S.B."/>
            <person name="Priest M."/>
            <person name="Young S.K."/>
            <person name="Wortman J."/>
            <person name="Nusbaum C."/>
            <person name="Birren B."/>
        </authorList>
    </citation>
    <scope>NUCLEOTIDE SEQUENCE [LARGE SCALE GENOMIC DNA]</scope>
    <source>
        <strain evidence="3 4">CBS 118157</strain>
    </source>
</reference>